<evidence type="ECO:0000256" key="1">
    <source>
        <dbReference type="SAM" id="MobiDB-lite"/>
    </source>
</evidence>
<evidence type="ECO:0000313" key="2">
    <source>
        <dbReference type="EMBL" id="GJT34697.1"/>
    </source>
</evidence>
<feature type="compositionally biased region" description="Gly residues" evidence="1">
    <location>
        <begin position="39"/>
        <end position="67"/>
    </location>
</feature>
<protein>
    <submittedName>
        <fullName evidence="2">Uncharacterized protein</fullName>
    </submittedName>
</protein>
<proteinExistence type="predicted"/>
<accession>A0ABQ5D8K5</accession>
<reference evidence="2" key="2">
    <citation type="submission" date="2022-01" db="EMBL/GenBank/DDBJ databases">
        <authorList>
            <person name="Yamashiro T."/>
            <person name="Shiraishi A."/>
            <person name="Satake H."/>
            <person name="Nakayama K."/>
        </authorList>
    </citation>
    <scope>NUCLEOTIDE SEQUENCE</scope>
</reference>
<feature type="region of interest" description="Disordered" evidence="1">
    <location>
        <begin position="24"/>
        <end position="71"/>
    </location>
</feature>
<dbReference type="EMBL" id="BQNB010014987">
    <property type="protein sequence ID" value="GJT34697.1"/>
    <property type="molecule type" value="Genomic_DNA"/>
</dbReference>
<sequence>MLGLTVELSPVSYLEPRVDKHNLLRGGCSDSGLSSLRSTGGGMYRDGGSGGSGDSGSNGDGTGGGDECAGTAMHLARHSPTKGGDNEIGGVGDGVVIARSLSTSVFGGRDMEV</sequence>
<comment type="caution">
    <text evidence="2">The sequence shown here is derived from an EMBL/GenBank/DDBJ whole genome shotgun (WGS) entry which is preliminary data.</text>
</comment>
<evidence type="ECO:0000313" key="3">
    <source>
        <dbReference type="Proteomes" id="UP001151760"/>
    </source>
</evidence>
<keyword evidence="3" id="KW-1185">Reference proteome</keyword>
<organism evidence="2 3">
    <name type="scientific">Tanacetum coccineum</name>
    <dbReference type="NCBI Taxonomy" id="301880"/>
    <lineage>
        <taxon>Eukaryota</taxon>
        <taxon>Viridiplantae</taxon>
        <taxon>Streptophyta</taxon>
        <taxon>Embryophyta</taxon>
        <taxon>Tracheophyta</taxon>
        <taxon>Spermatophyta</taxon>
        <taxon>Magnoliopsida</taxon>
        <taxon>eudicotyledons</taxon>
        <taxon>Gunneridae</taxon>
        <taxon>Pentapetalae</taxon>
        <taxon>asterids</taxon>
        <taxon>campanulids</taxon>
        <taxon>Asterales</taxon>
        <taxon>Asteraceae</taxon>
        <taxon>Asteroideae</taxon>
        <taxon>Anthemideae</taxon>
        <taxon>Anthemidinae</taxon>
        <taxon>Tanacetum</taxon>
    </lineage>
</organism>
<gene>
    <name evidence="2" type="ORF">Tco_0925116</name>
</gene>
<reference evidence="2" key="1">
    <citation type="journal article" date="2022" name="Int. J. Mol. Sci.">
        <title>Draft Genome of Tanacetum Coccineum: Genomic Comparison of Closely Related Tanacetum-Family Plants.</title>
        <authorList>
            <person name="Yamashiro T."/>
            <person name="Shiraishi A."/>
            <person name="Nakayama K."/>
            <person name="Satake H."/>
        </authorList>
    </citation>
    <scope>NUCLEOTIDE SEQUENCE</scope>
</reference>
<name>A0ABQ5D8K5_9ASTR</name>
<dbReference type="Proteomes" id="UP001151760">
    <property type="component" value="Unassembled WGS sequence"/>
</dbReference>
<feature type="compositionally biased region" description="Low complexity" evidence="1">
    <location>
        <begin position="24"/>
        <end position="38"/>
    </location>
</feature>